<dbReference type="EMBL" id="LAZR01059812">
    <property type="protein sequence ID" value="KKK67007.1"/>
    <property type="molecule type" value="Genomic_DNA"/>
</dbReference>
<name>A0A0F8XCW5_9ZZZZ</name>
<evidence type="ECO:0000313" key="1">
    <source>
        <dbReference type="EMBL" id="KKK67007.1"/>
    </source>
</evidence>
<gene>
    <name evidence="1" type="ORF">LCGC14_2958410</name>
</gene>
<sequence>MTEDKFYGISIWDIAEFWIKTYPEDIFVNGPYPFPEIRELFKELLKLRKK</sequence>
<reference evidence="1" key="1">
    <citation type="journal article" date="2015" name="Nature">
        <title>Complex archaea that bridge the gap between prokaryotes and eukaryotes.</title>
        <authorList>
            <person name="Spang A."/>
            <person name="Saw J.H."/>
            <person name="Jorgensen S.L."/>
            <person name="Zaremba-Niedzwiedzka K."/>
            <person name="Martijn J."/>
            <person name="Lind A.E."/>
            <person name="van Eijk R."/>
            <person name="Schleper C."/>
            <person name="Guy L."/>
            <person name="Ettema T.J."/>
        </authorList>
    </citation>
    <scope>NUCLEOTIDE SEQUENCE</scope>
</reference>
<proteinExistence type="predicted"/>
<organism evidence="1">
    <name type="scientific">marine sediment metagenome</name>
    <dbReference type="NCBI Taxonomy" id="412755"/>
    <lineage>
        <taxon>unclassified sequences</taxon>
        <taxon>metagenomes</taxon>
        <taxon>ecological metagenomes</taxon>
    </lineage>
</organism>
<comment type="caution">
    <text evidence="1">The sequence shown here is derived from an EMBL/GenBank/DDBJ whole genome shotgun (WGS) entry which is preliminary data.</text>
</comment>
<dbReference type="AlphaFoldDB" id="A0A0F8XCW5"/>
<accession>A0A0F8XCW5</accession>
<protein>
    <submittedName>
        <fullName evidence="1">Uncharacterized protein</fullName>
    </submittedName>
</protein>